<dbReference type="eggNOG" id="COG0438">
    <property type="taxonomic scope" value="Bacteria"/>
</dbReference>
<dbReference type="PATRIC" id="fig|1395513.3.peg.1202"/>
<feature type="domain" description="Glycosyltransferase subfamily 4-like N-terminal" evidence="2">
    <location>
        <begin position="51"/>
        <end position="191"/>
    </location>
</feature>
<feature type="domain" description="Glycosyl transferase family 1" evidence="1">
    <location>
        <begin position="198"/>
        <end position="351"/>
    </location>
</feature>
<keyword evidence="4" id="KW-1185">Reference proteome</keyword>
<dbReference type="AlphaFoldDB" id="V6J0H5"/>
<dbReference type="EMBL" id="AWTC01000004">
    <property type="protein sequence ID" value="EST12656.1"/>
    <property type="molecule type" value="Genomic_DNA"/>
</dbReference>
<keyword evidence="3" id="KW-0808">Transferase</keyword>
<dbReference type="Pfam" id="PF00534">
    <property type="entry name" value="Glycos_transf_1"/>
    <property type="match status" value="1"/>
</dbReference>
<evidence type="ECO:0000259" key="2">
    <source>
        <dbReference type="Pfam" id="PF13439"/>
    </source>
</evidence>
<comment type="caution">
    <text evidence="3">The sequence shown here is derived from an EMBL/GenBank/DDBJ whole genome shotgun (WGS) entry which is preliminary data.</text>
</comment>
<dbReference type="InterPro" id="IPR001296">
    <property type="entry name" value="Glyco_trans_1"/>
</dbReference>
<dbReference type="PANTHER" id="PTHR45947:SF3">
    <property type="entry name" value="SULFOQUINOVOSYL TRANSFERASE SQD2"/>
    <property type="match status" value="1"/>
</dbReference>
<dbReference type="SUPFAM" id="SSF53756">
    <property type="entry name" value="UDP-Glycosyltransferase/glycogen phosphorylase"/>
    <property type="match status" value="1"/>
</dbReference>
<gene>
    <name evidence="3" type="ORF">P343_05885</name>
</gene>
<organism evidence="3 4">
    <name type="scientific">Sporolactobacillus laevolacticus DSM 442</name>
    <dbReference type="NCBI Taxonomy" id="1395513"/>
    <lineage>
        <taxon>Bacteria</taxon>
        <taxon>Bacillati</taxon>
        <taxon>Bacillota</taxon>
        <taxon>Bacilli</taxon>
        <taxon>Bacillales</taxon>
        <taxon>Sporolactobacillaceae</taxon>
        <taxon>Sporolactobacillus</taxon>
    </lineage>
</organism>
<evidence type="ECO:0000313" key="4">
    <source>
        <dbReference type="Proteomes" id="UP000018296"/>
    </source>
</evidence>
<dbReference type="Proteomes" id="UP000018296">
    <property type="component" value="Unassembled WGS sequence"/>
</dbReference>
<dbReference type="GO" id="GO:0016757">
    <property type="term" value="F:glycosyltransferase activity"/>
    <property type="evidence" value="ECO:0007669"/>
    <property type="project" value="InterPro"/>
</dbReference>
<dbReference type="OrthoDB" id="9801609at2"/>
<dbReference type="InterPro" id="IPR028098">
    <property type="entry name" value="Glyco_trans_4-like_N"/>
</dbReference>
<dbReference type="STRING" id="1395513.P343_05885"/>
<protein>
    <submittedName>
        <fullName evidence="3">Glycosyl transferase family 1</fullName>
    </submittedName>
</protein>
<dbReference type="InterPro" id="IPR050194">
    <property type="entry name" value="Glycosyltransferase_grp1"/>
</dbReference>
<dbReference type="RefSeq" id="WP_023509473.1">
    <property type="nucleotide sequence ID" value="NZ_AWTC01000004.1"/>
</dbReference>
<reference evidence="3 4" key="1">
    <citation type="journal article" date="2013" name="Genome Announc.">
        <title>Genome Sequence of Sporolactobacillus laevolacticus DSM442, an Efficient Polymer-Grade D-Lactate Producer from Agricultural Waste Cottonseed as a Nitrogen Source.</title>
        <authorList>
            <person name="Wang H."/>
            <person name="Wang L."/>
            <person name="Ju J."/>
            <person name="Yu B."/>
            <person name="Ma Y."/>
        </authorList>
    </citation>
    <scope>NUCLEOTIDE SEQUENCE [LARGE SCALE GENOMIC DNA]</scope>
    <source>
        <strain evidence="3 4">DSM 442</strain>
    </source>
</reference>
<dbReference type="Gene3D" id="3.40.50.2000">
    <property type="entry name" value="Glycogen Phosphorylase B"/>
    <property type="match status" value="1"/>
</dbReference>
<evidence type="ECO:0000313" key="3">
    <source>
        <dbReference type="EMBL" id="EST12656.1"/>
    </source>
</evidence>
<accession>V6J0H5</accession>
<dbReference type="PANTHER" id="PTHR45947">
    <property type="entry name" value="SULFOQUINOVOSYL TRANSFERASE SQD2"/>
    <property type="match status" value="1"/>
</dbReference>
<dbReference type="CDD" id="cd03804">
    <property type="entry name" value="GT4_WbaZ-like"/>
    <property type="match status" value="1"/>
</dbReference>
<evidence type="ECO:0000259" key="1">
    <source>
        <dbReference type="Pfam" id="PF00534"/>
    </source>
</evidence>
<proteinExistence type="predicted"/>
<name>V6J0H5_9BACL</name>
<dbReference type="Pfam" id="PF13439">
    <property type="entry name" value="Glyco_transf_4"/>
    <property type="match status" value="1"/>
</dbReference>
<sequence>MKIAIVHEWFVSHAGSEKVVEQILKIFPEADLFSVVDFLPAEKRGFILNKQVTTTFIQKLPFAKKKYRNYLPLMPVAIEQLDLSAYDIIISSSHAVAKGIITGPDQLHISYIHSPIRYAWDLQHQYLRESGLSKGLKSCLVRYMLHKIRMWDYRTANGVDYFIANSKFISKRIWKVYRRESEVIYPPVDVDSFTYHENKNDYYVTASRMVPYKKIDLIVEAFSKMPDKKLIVIGDGPDFKKIEKIAGPNVKLLGYQNFEILKKYMQSAKAFVFAAEEDFGIVPVEAQACGTPVVAFGKGGALETVRGLDESNPTGVFFQEQTVDSIKHAIHQLEANYQKFKPQNCRSNSEKFATEMFINHFRDFVNEKRSESLSKN</sequence>